<dbReference type="PANTHER" id="PTHR13832:SF837">
    <property type="entry name" value="PROTEIN PHOSPHATASE 2C-LIKE DOMAIN-CONTAINING PROTEIN 1"/>
    <property type="match status" value="1"/>
</dbReference>
<feature type="region of interest" description="Disordered" evidence="6">
    <location>
        <begin position="320"/>
        <end position="354"/>
    </location>
</feature>
<dbReference type="PROSITE" id="PS01032">
    <property type="entry name" value="PPM_1"/>
    <property type="match status" value="1"/>
</dbReference>
<evidence type="ECO:0000256" key="3">
    <source>
        <dbReference type="ARBA" id="ARBA00022801"/>
    </source>
</evidence>
<dbReference type="PROSITE" id="PS51746">
    <property type="entry name" value="PPM_2"/>
    <property type="match status" value="1"/>
</dbReference>
<dbReference type="AlphaFoldDB" id="A0A1U7LTU7"/>
<keyword evidence="3 5" id="KW-0378">Hydrolase</keyword>
<keyword evidence="4 5" id="KW-0904">Protein phosphatase</keyword>
<protein>
    <submittedName>
        <fullName evidence="8">Protein phosphatase 2C 1</fullName>
    </submittedName>
</protein>
<dbReference type="InterPro" id="IPR001932">
    <property type="entry name" value="PPM-type_phosphatase-like_dom"/>
</dbReference>
<sequence length="354" mass="38820">MASASTSDVQKSLSRRRSSLSAAISRMNPFSSSPDAKPREDSPAPRRSSKPKLKLSFPGPTTTFRVGVSEDTNKKCRRTMEDTHIYQYDYAGVDDQGFFGIFDGHAGREAADWCGQKFHILFKEFIQKNPEASITDLFDAAFNHTDKALESIPQKHCGCTAVTALVRWEQRDGSKSRMLYTANVGDARAVLSRGGQATRLSYDHKGSDENEMKRIAESGGLILNNRVLAVTRALGDAYMKDLITSRPFTTETVLDQDDNILVLACDGLWDVCTDQQAIDLIRDIKDPVVASEKLVAYALEQFTTDNLTCMVIHLNKEPDPSLHHAPAESSTLGEAGLPLPVDDGTRASSTAAIS</sequence>
<dbReference type="InterPro" id="IPR036457">
    <property type="entry name" value="PPM-type-like_dom_sf"/>
</dbReference>
<feature type="domain" description="PPM-type phosphatase" evidence="7">
    <location>
        <begin position="65"/>
        <end position="314"/>
    </location>
</feature>
<organism evidence="8 9">
    <name type="scientific">Neolecta irregularis (strain DAH-3)</name>
    <dbReference type="NCBI Taxonomy" id="1198029"/>
    <lineage>
        <taxon>Eukaryota</taxon>
        <taxon>Fungi</taxon>
        <taxon>Dikarya</taxon>
        <taxon>Ascomycota</taxon>
        <taxon>Taphrinomycotina</taxon>
        <taxon>Neolectales</taxon>
        <taxon>Neolectaceae</taxon>
        <taxon>Neolecta</taxon>
    </lineage>
</organism>
<comment type="similarity">
    <text evidence="1 5">Belongs to the PP2C family.</text>
</comment>
<evidence type="ECO:0000256" key="1">
    <source>
        <dbReference type="ARBA" id="ARBA00006702"/>
    </source>
</evidence>
<name>A0A1U7LTU7_NEOID</name>
<dbReference type="InterPro" id="IPR015655">
    <property type="entry name" value="PP2C"/>
</dbReference>
<evidence type="ECO:0000256" key="5">
    <source>
        <dbReference type="RuleBase" id="RU003465"/>
    </source>
</evidence>
<evidence type="ECO:0000256" key="2">
    <source>
        <dbReference type="ARBA" id="ARBA00022723"/>
    </source>
</evidence>
<dbReference type="Pfam" id="PF00481">
    <property type="entry name" value="PP2C"/>
    <property type="match status" value="1"/>
</dbReference>
<dbReference type="CDD" id="cd00143">
    <property type="entry name" value="PP2Cc"/>
    <property type="match status" value="1"/>
</dbReference>
<dbReference type="SUPFAM" id="SSF81606">
    <property type="entry name" value="PP2C-like"/>
    <property type="match status" value="1"/>
</dbReference>
<dbReference type="Proteomes" id="UP000186594">
    <property type="component" value="Unassembled WGS sequence"/>
</dbReference>
<comment type="caution">
    <text evidence="8">The sequence shown here is derived from an EMBL/GenBank/DDBJ whole genome shotgun (WGS) entry which is preliminary data.</text>
</comment>
<dbReference type="OrthoDB" id="10264738at2759"/>
<proteinExistence type="inferred from homology"/>
<evidence type="ECO:0000259" key="7">
    <source>
        <dbReference type="PROSITE" id="PS51746"/>
    </source>
</evidence>
<dbReference type="Gene3D" id="3.60.40.10">
    <property type="entry name" value="PPM-type phosphatase domain"/>
    <property type="match status" value="1"/>
</dbReference>
<reference evidence="8 9" key="1">
    <citation type="submission" date="2016-04" db="EMBL/GenBank/DDBJ databases">
        <title>Evolutionary innovation and constraint leading to complex multicellularity in the Ascomycota.</title>
        <authorList>
            <person name="Cisse O."/>
            <person name="Nguyen A."/>
            <person name="Hewitt D.A."/>
            <person name="Jedd G."/>
            <person name="Stajich J.E."/>
        </authorList>
    </citation>
    <scope>NUCLEOTIDE SEQUENCE [LARGE SCALE GENOMIC DNA]</scope>
    <source>
        <strain evidence="8 9">DAH-3</strain>
    </source>
</reference>
<evidence type="ECO:0000256" key="4">
    <source>
        <dbReference type="ARBA" id="ARBA00022912"/>
    </source>
</evidence>
<keyword evidence="2" id="KW-0479">Metal-binding</keyword>
<keyword evidence="9" id="KW-1185">Reference proteome</keyword>
<dbReference type="GO" id="GO:0046872">
    <property type="term" value="F:metal ion binding"/>
    <property type="evidence" value="ECO:0007669"/>
    <property type="project" value="UniProtKB-KW"/>
</dbReference>
<accession>A0A1U7LTU7</accession>
<dbReference type="InterPro" id="IPR000222">
    <property type="entry name" value="PP2C_BS"/>
</dbReference>
<dbReference type="SMART" id="SM00332">
    <property type="entry name" value="PP2Cc"/>
    <property type="match status" value="1"/>
</dbReference>
<evidence type="ECO:0000313" key="9">
    <source>
        <dbReference type="Proteomes" id="UP000186594"/>
    </source>
</evidence>
<dbReference type="OMA" id="IDDQEAC"/>
<dbReference type="GO" id="GO:0004722">
    <property type="term" value="F:protein serine/threonine phosphatase activity"/>
    <property type="evidence" value="ECO:0007669"/>
    <property type="project" value="InterPro"/>
</dbReference>
<evidence type="ECO:0000313" key="8">
    <source>
        <dbReference type="EMBL" id="OLL26003.1"/>
    </source>
</evidence>
<gene>
    <name evidence="8" type="ORF">NEOLI_000176</name>
</gene>
<dbReference type="EMBL" id="LXFE01000257">
    <property type="protein sequence ID" value="OLL26003.1"/>
    <property type="molecule type" value="Genomic_DNA"/>
</dbReference>
<feature type="region of interest" description="Disordered" evidence="6">
    <location>
        <begin position="1"/>
        <end position="64"/>
    </location>
</feature>
<dbReference type="PANTHER" id="PTHR13832">
    <property type="entry name" value="PROTEIN PHOSPHATASE 2C"/>
    <property type="match status" value="1"/>
</dbReference>
<evidence type="ECO:0000256" key="6">
    <source>
        <dbReference type="SAM" id="MobiDB-lite"/>
    </source>
</evidence>
<feature type="compositionally biased region" description="Polar residues" evidence="6">
    <location>
        <begin position="1"/>
        <end position="11"/>
    </location>
</feature>
<dbReference type="STRING" id="1198029.A0A1U7LTU7"/>